<proteinExistence type="predicted"/>
<reference evidence="2 3" key="1">
    <citation type="submission" date="2017-10" db="EMBL/GenBank/DDBJ databases">
        <title>Novel microbial diversity and functional potential in the marine mammal oral microbiome.</title>
        <authorList>
            <person name="Dudek N.K."/>
            <person name="Sun C.L."/>
            <person name="Burstein D."/>
            <person name="Kantor R.S."/>
            <person name="Aliaga Goltsman D.S."/>
            <person name="Bik E.M."/>
            <person name="Thomas B.C."/>
            <person name="Banfield J.F."/>
            <person name="Relman D.A."/>
        </authorList>
    </citation>
    <scope>NUCLEOTIDE SEQUENCE [LARGE SCALE GENOMIC DNA]</scope>
    <source>
        <strain evidence="2">DOLJORAL78_47_202</strain>
    </source>
</reference>
<evidence type="ECO:0000256" key="1">
    <source>
        <dbReference type="SAM" id="MobiDB-lite"/>
    </source>
</evidence>
<protein>
    <submittedName>
        <fullName evidence="2">Uncharacterized protein</fullName>
    </submittedName>
</protein>
<sequence>QWSRLRWQVTANSAMLRFAAPQPSSRLIRRTMDINDLFDGIAGAFRQYQAEMTEQEQASANPVPTGLGAETEAEKTEKKVAAEKRIEQDFPKLE</sequence>
<evidence type="ECO:0000313" key="3">
    <source>
        <dbReference type="Proteomes" id="UP000231203"/>
    </source>
</evidence>
<feature type="compositionally biased region" description="Basic and acidic residues" evidence="1">
    <location>
        <begin position="72"/>
        <end position="94"/>
    </location>
</feature>
<dbReference type="AlphaFoldDB" id="A0A2G6MT61"/>
<dbReference type="Proteomes" id="UP000231203">
    <property type="component" value="Unassembled WGS sequence"/>
</dbReference>
<feature type="non-terminal residue" evidence="2">
    <location>
        <position position="1"/>
    </location>
</feature>
<organism evidence="2 3">
    <name type="scientific">Desulfobacter postgatei</name>
    <dbReference type="NCBI Taxonomy" id="2293"/>
    <lineage>
        <taxon>Bacteria</taxon>
        <taxon>Pseudomonadati</taxon>
        <taxon>Thermodesulfobacteriota</taxon>
        <taxon>Desulfobacteria</taxon>
        <taxon>Desulfobacterales</taxon>
        <taxon>Desulfobacteraceae</taxon>
        <taxon>Desulfobacter</taxon>
    </lineage>
</organism>
<dbReference type="EMBL" id="PDTI01000015">
    <property type="protein sequence ID" value="PIE63130.1"/>
    <property type="molecule type" value="Genomic_DNA"/>
</dbReference>
<accession>A0A2G6MT61</accession>
<feature type="compositionally biased region" description="Polar residues" evidence="1">
    <location>
        <begin position="52"/>
        <end position="62"/>
    </location>
</feature>
<name>A0A2G6MT61_9BACT</name>
<feature type="region of interest" description="Disordered" evidence="1">
    <location>
        <begin position="52"/>
        <end position="94"/>
    </location>
</feature>
<gene>
    <name evidence="2" type="ORF">CSA25_01720</name>
</gene>
<comment type="caution">
    <text evidence="2">The sequence shown here is derived from an EMBL/GenBank/DDBJ whole genome shotgun (WGS) entry which is preliminary data.</text>
</comment>
<evidence type="ECO:0000313" key="2">
    <source>
        <dbReference type="EMBL" id="PIE63130.1"/>
    </source>
</evidence>